<keyword evidence="1" id="KW-0472">Membrane</keyword>
<sequence>MMNSEFSNALSVVIFFAVGFGLLKMINRFEPQWVSKDGLRFTAKISLDSASTDKWTEIRVLVDGKEIIISGRGRKARALMGKWTLSYSADAQDARRRCFVIVRSGETTSTALLSVPATSRCVAVLDALTKA</sequence>
<evidence type="ECO:0000313" key="2">
    <source>
        <dbReference type="EMBL" id="CAB4751131.1"/>
    </source>
</evidence>
<protein>
    <submittedName>
        <fullName evidence="2">Unannotated protein</fullName>
    </submittedName>
</protein>
<evidence type="ECO:0000256" key="1">
    <source>
        <dbReference type="SAM" id="Phobius"/>
    </source>
</evidence>
<organism evidence="2">
    <name type="scientific">freshwater metagenome</name>
    <dbReference type="NCBI Taxonomy" id="449393"/>
    <lineage>
        <taxon>unclassified sequences</taxon>
        <taxon>metagenomes</taxon>
        <taxon>ecological metagenomes</taxon>
    </lineage>
</organism>
<proteinExistence type="predicted"/>
<name>A0A6J6TU63_9ZZZZ</name>
<dbReference type="EMBL" id="CAEZZK010000017">
    <property type="protein sequence ID" value="CAB4751131.1"/>
    <property type="molecule type" value="Genomic_DNA"/>
</dbReference>
<accession>A0A6J6TU63</accession>
<dbReference type="AlphaFoldDB" id="A0A6J6TU63"/>
<reference evidence="2" key="1">
    <citation type="submission" date="2020-05" db="EMBL/GenBank/DDBJ databases">
        <authorList>
            <person name="Chiriac C."/>
            <person name="Salcher M."/>
            <person name="Ghai R."/>
            <person name="Kavagutti S V."/>
        </authorList>
    </citation>
    <scope>NUCLEOTIDE SEQUENCE</scope>
</reference>
<gene>
    <name evidence="2" type="ORF">UFOPK2855_00161</name>
</gene>
<feature type="transmembrane region" description="Helical" evidence="1">
    <location>
        <begin position="6"/>
        <end position="26"/>
    </location>
</feature>
<keyword evidence="1" id="KW-0812">Transmembrane</keyword>
<keyword evidence="1" id="KW-1133">Transmembrane helix</keyword>